<dbReference type="Proteomes" id="UP001595476">
    <property type="component" value="Unassembled WGS sequence"/>
</dbReference>
<keyword evidence="3 7" id="KW-0067">ATP-binding</keyword>
<name>A0ABV7HBS8_9GAMM</name>
<evidence type="ECO:0000256" key="1">
    <source>
        <dbReference type="ARBA" id="ARBA00022448"/>
    </source>
</evidence>
<dbReference type="NCBIfam" id="NF010068">
    <property type="entry name" value="PRK13548.1"/>
    <property type="match status" value="1"/>
</dbReference>
<dbReference type="InterPro" id="IPR003593">
    <property type="entry name" value="AAA+_ATPase"/>
</dbReference>
<protein>
    <submittedName>
        <fullName evidence="7">Heme ABC transporter ATP-binding protein</fullName>
    </submittedName>
</protein>
<comment type="function">
    <text evidence="5">Part of the ABC transporter complex HmuTUV involved in hemin import. Responsible for energy coupling to the transport system.</text>
</comment>
<dbReference type="RefSeq" id="WP_386719996.1">
    <property type="nucleotide sequence ID" value="NZ_JBHRSZ010000004.1"/>
</dbReference>
<dbReference type="SMART" id="SM00382">
    <property type="entry name" value="AAA"/>
    <property type="match status" value="1"/>
</dbReference>
<keyword evidence="2" id="KW-0547">Nucleotide-binding</keyword>
<keyword evidence="1" id="KW-0813">Transport</keyword>
<evidence type="ECO:0000256" key="4">
    <source>
        <dbReference type="ARBA" id="ARBA00022967"/>
    </source>
</evidence>
<sequence length="270" mass="29752">MGRDLQTEVSKTGDVLSIQNLSLSVGRKSLLNIDTLFARSGQLIALLGANGAGKSTLFKSITGEMLPDDVHASRVELHGKSVSQWQPQQLARHLGVLPQASQLSFPFTVKEVVGLGLIPLTASRAEGQRLVADAMRQTDTTQFADRIYTQLSGGERQRVHLARVLVQLSQADQTPVLLLDEPTSAQDLGQQHHILKLAEDLCHQKGWTVIAILHDLNQAMRYCDQVWLLQQGRVIEQGAPNQVLTESIIEGVWGYRPELVKRANGEYVLV</sequence>
<proteinExistence type="predicted"/>
<evidence type="ECO:0000256" key="5">
    <source>
        <dbReference type="ARBA" id="ARBA00037066"/>
    </source>
</evidence>
<dbReference type="PANTHER" id="PTHR42794">
    <property type="entry name" value="HEMIN IMPORT ATP-BINDING PROTEIN HMUV"/>
    <property type="match status" value="1"/>
</dbReference>
<keyword evidence="8" id="KW-1185">Reference proteome</keyword>
<evidence type="ECO:0000313" key="8">
    <source>
        <dbReference type="Proteomes" id="UP001595476"/>
    </source>
</evidence>
<dbReference type="Gene3D" id="3.40.50.300">
    <property type="entry name" value="P-loop containing nucleotide triphosphate hydrolases"/>
    <property type="match status" value="1"/>
</dbReference>
<dbReference type="SUPFAM" id="SSF52540">
    <property type="entry name" value="P-loop containing nucleoside triphosphate hydrolases"/>
    <property type="match status" value="1"/>
</dbReference>
<dbReference type="EMBL" id="JBHRSZ010000004">
    <property type="protein sequence ID" value="MFC3151368.1"/>
    <property type="molecule type" value="Genomic_DNA"/>
</dbReference>
<keyword evidence="4" id="KW-1278">Translocase</keyword>
<evidence type="ECO:0000313" key="7">
    <source>
        <dbReference type="EMBL" id="MFC3151368.1"/>
    </source>
</evidence>
<organism evidence="7 8">
    <name type="scientific">Litoribrevibacter euphylliae</name>
    <dbReference type="NCBI Taxonomy" id="1834034"/>
    <lineage>
        <taxon>Bacteria</taxon>
        <taxon>Pseudomonadati</taxon>
        <taxon>Pseudomonadota</taxon>
        <taxon>Gammaproteobacteria</taxon>
        <taxon>Oceanospirillales</taxon>
        <taxon>Oceanospirillaceae</taxon>
        <taxon>Litoribrevibacter</taxon>
    </lineage>
</organism>
<gene>
    <name evidence="7" type="ORF">ACFOEK_10060</name>
</gene>
<dbReference type="PROSITE" id="PS50893">
    <property type="entry name" value="ABC_TRANSPORTER_2"/>
    <property type="match status" value="1"/>
</dbReference>
<dbReference type="InterPro" id="IPR027417">
    <property type="entry name" value="P-loop_NTPase"/>
</dbReference>
<dbReference type="Pfam" id="PF00005">
    <property type="entry name" value="ABC_tran"/>
    <property type="match status" value="1"/>
</dbReference>
<dbReference type="InterPro" id="IPR003439">
    <property type="entry name" value="ABC_transporter-like_ATP-bd"/>
</dbReference>
<dbReference type="PANTHER" id="PTHR42794:SF1">
    <property type="entry name" value="HEMIN IMPORT ATP-BINDING PROTEIN HMUV"/>
    <property type="match status" value="1"/>
</dbReference>
<evidence type="ECO:0000256" key="2">
    <source>
        <dbReference type="ARBA" id="ARBA00022741"/>
    </source>
</evidence>
<evidence type="ECO:0000259" key="6">
    <source>
        <dbReference type="PROSITE" id="PS50893"/>
    </source>
</evidence>
<feature type="domain" description="ABC transporter" evidence="6">
    <location>
        <begin position="16"/>
        <end position="256"/>
    </location>
</feature>
<comment type="caution">
    <text evidence="7">The sequence shown here is derived from an EMBL/GenBank/DDBJ whole genome shotgun (WGS) entry which is preliminary data.</text>
</comment>
<dbReference type="GO" id="GO:0005524">
    <property type="term" value="F:ATP binding"/>
    <property type="evidence" value="ECO:0007669"/>
    <property type="project" value="UniProtKB-KW"/>
</dbReference>
<accession>A0ABV7HBS8</accession>
<dbReference type="CDD" id="cd03214">
    <property type="entry name" value="ABC_Iron-Siderophores_B12_Hemin"/>
    <property type="match status" value="1"/>
</dbReference>
<evidence type="ECO:0000256" key="3">
    <source>
        <dbReference type="ARBA" id="ARBA00022840"/>
    </source>
</evidence>
<reference evidence="8" key="1">
    <citation type="journal article" date="2019" name="Int. J. Syst. Evol. Microbiol.">
        <title>The Global Catalogue of Microorganisms (GCM) 10K type strain sequencing project: providing services to taxonomists for standard genome sequencing and annotation.</title>
        <authorList>
            <consortium name="The Broad Institute Genomics Platform"/>
            <consortium name="The Broad Institute Genome Sequencing Center for Infectious Disease"/>
            <person name="Wu L."/>
            <person name="Ma J."/>
        </authorList>
    </citation>
    <scope>NUCLEOTIDE SEQUENCE [LARGE SCALE GENOMIC DNA]</scope>
    <source>
        <strain evidence="8">KCTC 52438</strain>
    </source>
</reference>